<dbReference type="Proteomes" id="UP000050497">
    <property type="component" value="Unassembled WGS sequence"/>
</dbReference>
<dbReference type="OrthoDB" id="8341368at2"/>
<gene>
    <name evidence="4" type="ORF">GA0071312_1447</name>
    <name evidence="3" type="ORF">HLUCCO17_05370</name>
</gene>
<dbReference type="STRING" id="1653334.GA0071312_1447"/>
<feature type="region of interest" description="Disordered" evidence="1">
    <location>
        <begin position="187"/>
        <end position="237"/>
    </location>
</feature>
<organism evidence="3 5">
    <name type="scientific">Saliniramus fredricksonii</name>
    <dbReference type="NCBI Taxonomy" id="1653334"/>
    <lineage>
        <taxon>Bacteria</taxon>
        <taxon>Pseudomonadati</taxon>
        <taxon>Pseudomonadota</taxon>
        <taxon>Alphaproteobacteria</taxon>
        <taxon>Hyphomicrobiales</taxon>
        <taxon>Salinarimonadaceae</taxon>
        <taxon>Saliniramus</taxon>
    </lineage>
</organism>
<evidence type="ECO:0000313" key="5">
    <source>
        <dbReference type="Proteomes" id="UP000050497"/>
    </source>
</evidence>
<accession>A0A0P8A2C5</accession>
<feature type="region of interest" description="Disordered" evidence="1">
    <location>
        <begin position="1"/>
        <end position="29"/>
    </location>
</feature>
<dbReference type="InterPro" id="IPR057770">
    <property type="entry name" value="YscD/Y4YQ_C"/>
</dbReference>
<evidence type="ECO:0000313" key="6">
    <source>
        <dbReference type="Proteomes" id="UP000182800"/>
    </source>
</evidence>
<dbReference type="Pfam" id="PF23893">
    <property type="entry name" value="Y4YQ_C"/>
    <property type="match status" value="1"/>
</dbReference>
<name>A0A0P8A2C5_9HYPH</name>
<dbReference type="RefSeq" id="WP_074444402.1">
    <property type="nucleotide sequence ID" value="NZ_FMBM01000002.1"/>
</dbReference>
<protein>
    <recommendedName>
        <fullName evidence="2">YscD/Y4YQ C-terminal domain-containing protein</fullName>
    </recommendedName>
</protein>
<feature type="domain" description="YscD/Y4YQ C-terminal" evidence="2">
    <location>
        <begin position="326"/>
        <end position="359"/>
    </location>
</feature>
<evidence type="ECO:0000256" key="1">
    <source>
        <dbReference type="SAM" id="MobiDB-lite"/>
    </source>
</evidence>
<sequence>MLAALKNRLRPAPDPPDPRDDAGLTPDDLPDAARVEAELRAAAATVAPREGDFRIIVSDRGAACFEDRFDAGEIIVGADPECDVVITDIDAPEVLVIRLERIGSAGMITLTALCNGVTARERELPVGRPVQFPDRAQFAIASDYAFSIDLAPRRQKLAKAPSGPAVLLTGALLLALAGWLLSTPLPRPETPAQFPTSPQAERAAPDLSEATAPSEPSRLRSVTPIPPADLAAPDEADAPVNLANATQRLQARLLDANLVPPLVVAPEADGILVSGALSAGERERAIDVMRAFQDGTVATITMEITAEPREDPFFSAVVLRPETFAIGADGQRYGEGQRLPDGGRIEKIDENAIVVNRDGLLERVSYAW</sequence>
<proteinExistence type="predicted"/>
<dbReference type="Proteomes" id="UP000182800">
    <property type="component" value="Unassembled WGS sequence"/>
</dbReference>
<evidence type="ECO:0000313" key="4">
    <source>
        <dbReference type="EMBL" id="SCC80360.1"/>
    </source>
</evidence>
<reference evidence="3 5" key="1">
    <citation type="submission" date="2015-09" db="EMBL/GenBank/DDBJ databases">
        <title>Identification and resolution of microdiversity through metagenomic sequencing of parallel consortia.</title>
        <authorList>
            <person name="Nelson W.C."/>
            <person name="Romine M.F."/>
            <person name="Lindemann S.R."/>
        </authorList>
    </citation>
    <scope>NUCLEOTIDE SEQUENCE [LARGE SCALE GENOMIC DNA]</scope>
    <source>
        <strain evidence="3">HL-109</strain>
    </source>
</reference>
<keyword evidence="6" id="KW-1185">Reference proteome</keyword>
<dbReference type="AlphaFoldDB" id="A0A0P8A2C5"/>
<reference evidence="4 6" key="2">
    <citation type="submission" date="2016-08" db="EMBL/GenBank/DDBJ databases">
        <authorList>
            <person name="Varghese N."/>
            <person name="Submissions Spin"/>
        </authorList>
    </citation>
    <scope>NUCLEOTIDE SEQUENCE [LARGE SCALE GENOMIC DNA]</scope>
    <source>
        <strain evidence="4 6">HL-109</strain>
    </source>
</reference>
<comment type="caution">
    <text evidence="3">The sequence shown here is derived from an EMBL/GenBank/DDBJ whole genome shotgun (WGS) entry which is preliminary data.</text>
</comment>
<evidence type="ECO:0000313" key="3">
    <source>
        <dbReference type="EMBL" id="KPQ11615.1"/>
    </source>
</evidence>
<evidence type="ECO:0000259" key="2">
    <source>
        <dbReference type="Pfam" id="PF23893"/>
    </source>
</evidence>
<dbReference type="EMBL" id="FMBM01000002">
    <property type="protein sequence ID" value="SCC80360.1"/>
    <property type="molecule type" value="Genomic_DNA"/>
</dbReference>
<dbReference type="EMBL" id="LJSX01000006">
    <property type="protein sequence ID" value="KPQ11615.1"/>
    <property type="molecule type" value="Genomic_DNA"/>
</dbReference>